<gene>
    <name evidence="6" type="ORF">PLEOSDRAFT_1043683</name>
</gene>
<dbReference type="InterPro" id="IPR007269">
    <property type="entry name" value="ICMT_MeTrfase"/>
</dbReference>
<dbReference type="AlphaFoldDB" id="A0A067NQG8"/>
<comment type="caution">
    <text evidence="5">Lacks conserved residue(s) required for the propagation of feature annotation.</text>
</comment>
<comment type="catalytic activity">
    <reaction evidence="5">
        <text>[protein]-C-terminal S-[(2E,6E)-farnesyl]-L-cysteine + S-adenosyl-L-methionine = [protein]-C-terminal S-[(2E,6E)-farnesyl]-L-cysteine methyl ester + S-adenosyl-L-homocysteine</text>
        <dbReference type="Rhea" id="RHEA:21672"/>
        <dbReference type="Rhea" id="RHEA-COMP:12125"/>
        <dbReference type="Rhea" id="RHEA-COMP:12126"/>
        <dbReference type="ChEBI" id="CHEBI:57856"/>
        <dbReference type="ChEBI" id="CHEBI:59789"/>
        <dbReference type="ChEBI" id="CHEBI:90510"/>
        <dbReference type="ChEBI" id="CHEBI:90511"/>
        <dbReference type="EC" id="2.1.1.100"/>
    </reaction>
</comment>
<accession>A0A067NQG8</accession>
<dbReference type="InParanoid" id="A0A067NQG8"/>
<dbReference type="PANTHER" id="PTHR43847:SF1">
    <property type="entry name" value="BLL3993 PROTEIN"/>
    <property type="match status" value="1"/>
</dbReference>
<dbReference type="STRING" id="1137138.A0A067NQG8"/>
<evidence type="ECO:0000256" key="5">
    <source>
        <dbReference type="RuleBase" id="RU362022"/>
    </source>
</evidence>
<feature type="transmembrane region" description="Helical" evidence="5">
    <location>
        <begin position="92"/>
        <end position="117"/>
    </location>
</feature>
<sequence>MCTLRTSHGSSESLASPSTTMMLGGGLTLLSANIRLWCYAEMRNLYDFEVNIKKAHRLVTTGPYSFVRHPGYIASCIARIGVSMVMFSKDHWLYQCGLRSMVGVVLSCVWCAEVVLINGIMVPARMKVEDDGLRRHFGREWDEYASRVAYRLVPKIY</sequence>
<reference evidence="7" key="1">
    <citation type="journal article" date="2014" name="Proc. Natl. Acad. Sci. U.S.A.">
        <title>Extensive sampling of basidiomycete genomes demonstrates inadequacy of the white-rot/brown-rot paradigm for wood decay fungi.</title>
        <authorList>
            <person name="Riley R."/>
            <person name="Salamov A.A."/>
            <person name="Brown D.W."/>
            <person name="Nagy L.G."/>
            <person name="Floudas D."/>
            <person name="Held B.W."/>
            <person name="Levasseur A."/>
            <person name="Lombard V."/>
            <person name="Morin E."/>
            <person name="Otillar R."/>
            <person name="Lindquist E.A."/>
            <person name="Sun H."/>
            <person name="LaButti K.M."/>
            <person name="Schmutz J."/>
            <person name="Jabbour D."/>
            <person name="Luo H."/>
            <person name="Baker S.E."/>
            <person name="Pisabarro A.G."/>
            <person name="Walton J.D."/>
            <person name="Blanchette R.A."/>
            <person name="Henrissat B."/>
            <person name="Martin F."/>
            <person name="Cullen D."/>
            <person name="Hibbett D.S."/>
            <person name="Grigoriev I.V."/>
        </authorList>
    </citation>
    <scope>NUCLEOTIDE SEQUENCE [LARGE SCALE GENOMIC DNA]</scope>
    <source>
        <strain evidence="7">PC15</strain>
    </source>
</reference>
<keyword evidence="4 5" id="KW-0472">Membrane</keyword>
<dbReference type="GO" id="GO:0004671">
    <property type="term" value="F:protein C-terminal S-isoprenylcysteine carboxyl O-methyltransferase activity"/>
    <property type="evidence" value="ECO:0007669"/>
    <property type="project" value="UniProtKB-EC"/>
</dbReference>
<dbReference type="GO" id="GO:0032259">
    <property type="term" value="P:methylation"/>
    <property type="evidence" value="ECO:0007669"/>
    <property type="project" value="UniProtKB-KW"/>
</dbReference>
<evidence type="ECO:0000313" key="7">
    <source>
        <dbReference type="Proteomes" id="UP000027073"/>
    </source>
</evidence>
<dbReference type="VEuPathDB" id="FungiDB:PLEOSDRAFT_1043683"/>
<dbReference type="Gene3D" id="1.20.120.1630">
    <property type="match status" value="1"/>
</dbReference>
<dbReference type="EC" id="2.1.1.100" evidence="5"/>
<evidence type="ECO:0000313" key="6">
    <source>
        <dbReference type="EMBL" id="KDQ26317.1"/>
    </source>
</evidence>
<dbReference type="Pfam" id="PF04140">
    <property type="entry name" value="ICMT"/>
    <property type="match status" value="1"/>
</dbReference>
<keyword evidence="5" id="KW-0949">S-adenosyl-L-methionine</keyword>
<dbReference type="GO" id="GO:0005789">
    <property type="term" value="C:endoplasmic reticulum membrane"/>
    <property type="evidence" value="ECO:0007669"/>
    <property type="project" value="UniProtKB-SubCell"/>
</dbReference>
<keyword evidence="5" id="KW-0808">Transferase</keyword>
<name>A0A067NQG8_PLEO1</name>
<evidence type="ECO:0000256" key="3">
    <source>
        <dbReference type="ARBA" id="ARBA00022989"/>
    </source>
</evidence>
<comment type="similarity">
    <text evidence="5">Belongs to the class VI-like SAM-binding methyltransferase superfamily. Isoprenylcysteine carboxyl methyltransferase family.</text>
</comment>
<evidence type="ECO:0000256" key="1">
    <source>
        <dbReference type="ARBA" id="ARBA00004141"/>
    </source>
</evidence>
<dbReference type="HOGENOM" id="CLU_065200_6_2_1"/>
<proteinExistence type="inferred from homology"/>
<dbReference type="Proteomes" id="UP000027073">
    <property type="component" value="Unassembled WGS sequence"/>
</dbReference>
<keyword evidence="2 5" id="KW-0812">Transmembrane</keyword>
<keyword evidence="3 5" id="KW-1133">Transmembrane helix</keyword>
<protein>
    <recommendedName>
        <fullName evidence="5">Protein-S-isoprenylcysteine O-methyltransferase</fullName>
        <ecNumber evidence="5">2.1.1.100</ecNumber>
    </recommendedName>
</protein>
<evidence type="ECO:0000256" key="4">
    <source>
        <dbReference type="ARBA" id="ARBA00023136"/>
    </source>
</evidence>
<evidence type="ECO:0000256" key="2">
    <source>
        <dbReference type="ARBA" id="ARBA00022692"/>
    </source>
</evidence>
<keyword evidence="5" id="KW-0256">Endoplasmic reticulum</keyword>
<comment type="subcellular location">
    <subcellularLocation>
        <location evidence="5">Endoplasmic reticulum membrane</location>
        <topology evidence="5">Multi-pass membrane protein</topology>
    </subcellularLocation>
    <subcellularLocation>
        <location evidence="1">Membrane</location>
        <topology evidence="1">Multi-pass membrane protein</topology>
    </subcellularLocation>
</comment>
<keyword evidence="5" id="KW-0489">Methyltransferase</keyword>
<dbReference type="EMBL" id="KL198009">
    <property type="protein sequence ID" value="KDQ26317.1"/>
    <property type="molecule type" value="Genomic_DNA"/>
</dbReference>
<dbReference type="InterPro" id="IPR052527">
    <property type="entry name" value="Metal_cation-efflux_comp"/>
</dbReference>
<dbReference type="OrthoDB" id="422086at2759"/>
<dbReference type="PANTHER" id="PTHR43847">
    <property type="entry name" value="BLL3993 PROTEIN"/>
    <property type="match status" value="1"/>
</dbReference>
<organism evidence="6 7">
    <name type="scientific">Pleurotus ostreatus (strain PC15)</name>
    <name type="common">Oyster mushroom</name>
    <dbReference type="NCBI Taxonomy" id="1137138"/>
    <lineage>
        <taxon>Eukaryota</taxon>
        <taxon>Fungi</taxon>
        <taxon>Dikarya</taxon>
        <taxon>Basidiomycota</taxon>
        <taxon>Agaricomycotina</taxon>
        <taxon>Agaricomycetes</taxon>
        <taxon>Agaricomycetidae</taxon>
        <taxon>Agaricales</taxon>
        <taxon>Pleurotineae</taxon>
        <taxon>Pleurotaceae</taxon>
        <taxon>Pleurotus</taxon>
    </lineage>
</organism>